<dbReference type="Pfam" id="PF00178">
    <property type="entry name" value="Ets"/>
    <property type="match status" value="1"/>
</dbReference>
<dbReference type="EMBL" id="MRZV01000262">
    <property type="protein sequence ID" value="PIK54129.1"/>
    <property type="molecule type" value="Genomic_DNA"/>
</dbReference>
<evidence type="ECO:0000256" key="8">
    <source>
        <dbReference type="SAM" id="MobiDB-lite"/>
    </source>
</evidence>
<dbReference type="PROSITE" id="PS50061">
    <property type="entry name" value="ETS_DOMAIN_3"/>
    <property type="match status" value="1"/>
</dbReference>
<dbReference type="GO" id="GO:0000981">
    <property type="term" value="F:DNA-binding transcription factor activity, RNA polymerase II-specific"/>
    <property type="evidence" value="ECO:0007669"/>
    <property type="project" value="TreeGrafter"/>
</dbReference>
<evidence type="ECO:0000256" key="2">
    <source>
        <dbReference type="ARBA" id="ARBA00005562"/>
    </source>
</evidence>
<keyword evidence="6 7" id="KW-0539">Nucleus</keyword>
<dbReference type="InterPro" id="IPR036390">
    <property type="entry name" value="WH_DNA-bd_sf"/>
</dbReference>
<feature type="compositionally biased region" description="Low complexity" evidence="8">
    <location>
        <begin position="558"/>
        <end position="571"/>
    </location>
</feature>
<feature type="compositionally biased region" description="Low complexity" evidence="8">
    <location>
        <begin position="709"/>
        <end position="721"/>
    </location>
</feature>
<feature type="region of interest" description="Disordered" evidence="8">
    <location>
        <begin position="213"/>
        <end position="269"/>
    </location>
</feature>
<dbReference type="InterPro" id="IPR000418">
    <property type="entry name" value="Ets_dom"/>
</dbReference>
<feature type="compositionally biased region" description="Acidic residues" evidence="8">
    <location>
        <begin position="504"/>
        <end position="522"/>
    </location>
</feature>
<feature type="compositionally biased region" description="Basic and acidic residues" evidence="8">
    <location>
        <begin position="467"/>
        <end position="503"/>
    </location>
</feature>
<organism evidence="10 11">
    <name type="scientific">Stichopus japonicus</name>
    <name type="common">Sea cucumber</name>
    <dbReference type="NCBI Taxonomy" id="307972"/>
    <lineage>
        <taxon>Eukaryota</taxon>
        <taxon>Metazoa</taxon>
        <taxon>Echinodermata</taxon>
        <taxon>Eleutherozoa</taxon>
        <taxon>Echinozoa</taxon>
        <taxon>Holothuroidea</taxon>
        <taxon>Aspidochirotacea</taxon>
        <taxon>Aspidochirotida</taxon>
        <taxon>Stichopodidae</taxon>
        <taxon>Apostichopus</taxon>
    </lineage>
</organism>
<dbReference type="PROSITE" id="PS00345">
    <property type="entry name" value="ETS_DOMAIN_1"/>
    <property type="match status" value="1"/>
</dbReference>
<feature type="compositionally biased region" description="Polar residues" evidence="8">
    <location>
        <begin position="413"/>
        <end position="422"/>
    </location>
</feature>
<evidence type="ECO:0000256" key="6">
    <source>
        <dbReference type="ARBA" id="ARBA00023242"/>
    </source>
</evidence>
<dbReference type="InterPro" id="IPR036388">
    <property type="entry name" value="WH-like_DNA-bd_sf"/>
</dbReference>
<feature type="compositionally biased region" description="Basic and acidic residues" evidence="8">
    <location>
        <begin position="449"/>
        <end position="458"/>
    </location>
</feature>
<dbReference type="Gene3D" id="1.10.10.10">
    <property type="entry name" value="Winged helix-like DNA-binding domain superfamily/Winged helix DNA-binding domain"/>
    <property type="match status" value="1"/>
</dbReference>
<dbReference type="OrthoDB" id="10067219at2759"/>
<dbReference type="STRING" id="307972.A0A2G8L1I8"/>
<keyword evidence="3" id="KW-0805">Transcription regulation</keyword>
<evidence type="ECO:0000256" key="1">
    <source>
        <dbReference type="ARBA" id="ARBA00004123"/>
    </source>
</evidence>
<feature type="domain" description="ETS" evidence="9">
    <location>
        <begin position="106"/>
        <end position="186"/>
    </location>
</feature>
<accession>A0A2G8L1I8</accession>
<dbReference type="SMART" id="SM00413">
    <property type="entry name" value="ETS"/>
    <property type="match status" value="1"/>
</dbReference>
<dbReference type="InterPro" id="IPR046328">
    <property type="entry name" value="ETS_fam"/>
</dbReference>
<comment type="caution">
    <text evidence="10">The sequence shown here is derived from an EMBL/GenBank/DDBJ whole genome shotgun (WGS) entry which is preliminary data.</text>
</comment>
<evidence type="ECO:0000259" key="9">
    <source>
        <dbReference type="PROSITE" id="PS50061"/>
    </source>
</evidence>
<feature type="non-terminal residue" evidence="10">
    <location>
        <position position="1"/>
    </location>
</feature>
<gene>
    <name evidence="10" type="ORF">BSL78_08970</name>
</gene>
<feature type="compositionally biased region" description="Polar residues" evidence="8">
    <location>
        <begin position="588"/>
        <end position="618"/>
    </location>
</feature>
<protein>
    <submittedName>
        <fullName evidence="10">Putative serine/arginine repetitive matrix protein 1 isoform X1</fullName>
    </submittedName>
</protein>
<dbReference type="PROSITE" id="PS00346">
    <property type="entry name" value="ETS_DOMAIN_2"/>
    <property type="match status" value="1"/>
</dbReference>
<evidence type="ECO:0000256" key="5">
    <source>
        <dbReference type="ARBA" id="ARBA00023163"/>
    </source>
</evidence>
<feature type="compositionally biased region" description="Basic and acidic residues" evidence="8">
    <location>
        <begin position="251"/>
        <end position="268"/>
    </location>
</feature>
<feature type="compositionally biased region" description="Basic and acidic residues" evidence="8">
    <location>
        <begin position="722"/>
        <end position="732"/>
    </location>
</feature>
<comment type="subcellular location">
    <subcellularLocation>
        <location evidence="1 7">Nucleus</location>
    </subcellularLocation>
</comment>
<keyword evidence="11" id="KW-1185">Reference proteome</keyword>
<feature type="region of interest" description="Disordered" evidence="8">
    <location>
        <begin position="707"/>
        <end position="761"/>
    </location>
</feature>
<dbReference type="PRINTS" id="PR00454">
    <property type="entry name" value="ETSDOMAIN"/>
</dbReference>
<evidence type="ECO:0000256" key="4">
    <source>
        <dbReference type="ARBA" id="ARBA00023125"/>
    </source>
</evidence>
<evidence type="ECO:0000256" key="7">
    <source>
        <dbReference type="RuleBase" id="RU004019"/>
    </source>
</evidence>
<feature type="compositionally biased region" description="Polar residues" evidence="8">
    <location>
        <begin position="53"/>
        <end position="81"/>
    </location>
</feature>
<dbReference type="PANTHER" id="PTHR11849:SF59">
    <property type="entry name" value="ETS DOMAIN-CONTAINING PROTEIN"/>
    <property type="match status" value="1"/>
</dbReference>
<keyword evidence="5" id="KW-0804">Transcription</keyword>
<sequence length="761" mass="85828">INLSFISDHYQTSTLMPGEAPFVTMQYHELDQRMVRPTLTRQGAMVQPPLRPTPQSMPSSSHPLQVGSPTPSNLTNTPVQPVWNTPRLPLPDWAYKPESSPGSRQIQLWHFILELLGKEEYRDVITWQGDYGEFLIKDPDELARLWGIRKCKPHMNYDKLSRALRYYYNKRILHKTKGKRFTYKFNFNKLVLVNYPGSDLKFVPSVNQTASRYVRPTEQNEPGFEEGPTTPNNFLKRKPGLSECNSDSQESIDKEEKYKDRGRSHSSGDVHSLAHFQSITSQGNLAAPSHTIVKAEEPSSPFTAPMNFIGPAFQVMRPTPHFISQSLPASPYLISPLASPSPAQMSPLYSAPGHGSRFTYNPAEIQARLEHERVAKLRASEGTRIFPTYVPLSPGTIFRQQTDNESRFRTLELANSRQTTSPEGDRKIRMPELPVRSQLYQRRVARRLSSTEESKESQKQSATDNSEIFHEGGEEMDEHVKTEWMEKDRSSRTESNDDAIKTEDEYDDDNDDDADEIIEVVDEPQNINQRTEMRNSPGMSEDKPPPPTLHKQPLIVLTSQNSSISSSSIDEQSTEKEALLNGTKIGDMNSNLKATLTPSNCESRSQEDLLSTDLTPSSHVGPFKLRFKRKWNADSSRPPSFIENEVAKSPKLFLDSSPSSHSLPCTPTQRVSSYGTIFRFPTPPESIPSVSSSPCAEQSLQRFRDYYFDTDSPTSKSSTSSSDRRGSKERILSIENLIAADSKTNPADGEIEMTESKANLD</sequence>
<dbReference type="PANTHER" id="PTHR11849">
    <property type="entry name" value="ETS"/>
    <property type="match status" value="1"/>
</dbReference>
<dbReference type="GO" id="GO:0043565">
    <property type="term" value="F:sequence-specific DNA binding"/>
    <property type="evidence" value="ECO:0007669"/>
    <property type="project" value="InterPro"/>
</dbReference>
<dbReference type="AlphaFoldDB" id="A0A2G8L1I8"/>
<feature type="region of interest" description="Disordered" evidence="8">
    <location>
        <begin position="45"/>
        <end position="81"/>
    </location>
</feature>
<dbReference type="GO" id="GO:0030154">
    <property type="term" value="P:cell differentiation"/>
    <property type="evidence" value="ECO:0007669"/>
    <property type="project" value="TreeGrafter"/>
</dbReference>
<dbReference type="GO" id="GO:0005634">
    <property type="term" value="C:nucleus"/>
    <property type="evidence" value="ECO:0007669"/>
    <property type="project" value="UniProtKB-SubCell"/>
</dbReference>
<evidence type="ECO:0000313" key="11">
    <source>
        <dbReference type="Proteomes" id="UP000230750"/>
    </source>
</evidence>
<dbReference type="Proteomes" id="UP000230750">
    <property type="component" value="Unassembled WGS sequence"/>
</dbReference>
<keyword evidence="4 7" id="KW-0238">DNA-binding</keyword>
<dbReference type="FunFam" id="1.10.10.10:FF:000059">
    <property type="entry name" value="ETS translocation variant 3"/>
    <property type="match status" value="1"/>
</dbReference>
<name>A0A2G8L1I8_STIJA</name>
<feature type="region of interest" description="Disordered" evidence="8">
    <location>
        <begin position="412"/>
        <end position="621"/>
    </location>
</feature>
<evidence type="ECO:0000313" key="10">
    <source>
        <dbReference type="EMBL" id="PIK54129.1"/>
    </source>
</evidence>
<comment type="similarity">
    <text evidence="2 7">Belongs to the ETS family.</text>
</comment>
<evidence type="ECO:0000256" key="3">
    <source>
        <dbReference type="ARBA" id="ARBA00023015"/>
    </source>
</evidence>
<dbReference type="SUPFAM" id="SSF46785">
    <property type="entry name" value="Winged helix' DNA-binding domain"/>
    <property type="match status" value="1"/>
</dbReference>
<reference evidence="10 11" key="1">
    <citation type="journal article" date="2017" name="PLoS Biol.">
        <title>The sea cucumber genome provides insights into morphological evolution and visceral regeneration.</title>
        <authorList>
            <person name="Zhang X."/>
            <person name="Sun L."/>
            <person name="Yuan J."/>
            <person name="Sun Y."/>
            <person name="Gao Y."/>
            <person name="Zhang L."/>
            <person name="Li S."/>
            <person name="Dai H."/>
            <person name="Hamel J.F."/>
            <person name="Liu C."/>
            <person name="Yu Y."/>
            <person name="Liu S."/>
            <person name="Lin W."/>
            <person name="Guo K."/>
            <person name="Jin S."/>
            <person name="Xu P."/>
            <person name="Storey K.B."/>
            <person name="Huan P."/>
            <person name="Zhang T."/>
            <person name="Zhou Y."/>
            <person name="Zhang J."/>
            <person name="Lin C."/>
            <person name="Li X."/>
            <person name="Xing L."/>
            <person name="Huo D."/>
            <person name="Sun M."/>
            <person name="Wang L."/>
            <person name="Mercier A."/>
            <person name="Li F."/>
            <person name="Yang H."/>
            <person name="Xiang J."/>
        </authorList>
    </citation>
    <scope>NUCLEOTIDE SEQUENCE [LARGE SCALE GENOMIC DNA]</scope>
    <source>
        <strain evidence="10">Shaxun</strain>
        <tissue evidence="10">Muscle</tissue>
    </source>
</reference>
<proteinExistence type="inferred from homology"/>